<evidence type="ECO:0000256" key="2">
    <source>
        <dbReference type="ARBA" id="ARBA00022723"/>
    </source>
</evidence>
<dbReference type="PANTHER" id="PTHR35005">
    <property type="entry name" value="3-DEHYDRO-SCYLLO-INOSOSE HYDROLASE"/>
    <property type="match status" value="1"/>
</dbReference>
<comment type="cofactor">
    <cofactor evidence="1">
        <name>Zn(2+)</name>
        <dbReference type="ChEBI" id="CHEBI:29105"/>
    </cofactor>
</comment>
<evidence type="ECO:0000256" key="5">
    <source>
        <dbReference type="ARBA" id="ARBA00024029"/>
    </source>
</evidence>
<accession>A0ABV6IS84</accession>
<comment type="caution">
    <text evidence="6">The sequence shown here is derived from an EMBL/GenBank/DDBJ whole genome shotgun (WGS) entry which is preliminary data.</text>
</comment>
<dbReference type="Proteomes" id="UP001589789">
    <property type="component" value="Unassembled WGS sequence"/>
</dbReference>
<gene>
    <name evidence="6" type="ORF">ACFFIC_12825</name>
</gene>
<evidence type="ECO:0000256" key="1">
    <source>
        <dbReference type="ARBA" id="ARBA00001947"/>
    </source>
</evidence>
<reference evidence="6 7" key="1">
    <citation type="submission" date="2024-09" db="EMBL/GenBank/DDBJ databases">
        <authorList>
            <person name="Sun Q."/>
            <person name="Mori K."/>
        </authorList>
    </citation>
    <scope>NUCLEOTIDE SEQUENCE [LARGE SCALE GENOMIC DNA]</scope>
    <source>
        <strain evidence="6 7">CCM 7468</strain>
    </source>
</reference>
<sequence>MKVRMGEITGGEARALYARKPVVLLPLGSHEDQGPHAPMGDYLLAEAVAERIALRASEAGTETVVAPVLPFGKSDFFGSMPGGIALSHRAFSLVLEEMIGALLRHGLDRIVLLNGHGGNAPVIHDVTQGFMLAGRGVFPCFYLWKVAGALLPEVVGPEVARRSAGHGADPLGSIAMHLSPGRMRMDLLPARPSAPGTCLGLPFSGWGAVSFGGAEVNVPAEYDGPSPDGVGAGDPRLCSAGTGAALVERLVEIGAGFVRHYAAQGG</sequence>
<evidence type="ECO:0000313" key="6">
    <source>
        <dbReference type="EMBL" id="MFC0386417.1"/>
    </source>
</evidence>
<dbReference type="Gene3D" id="3.40.50.10310">
    <property type="entry name" value="Creatininase"/>
    <property type="match status" value="1"/>
</dbReference>
<dbReference type="InterPro" id="IPR003785">
    <property type="entry name" value="Creatininase/forma_Hydrolase"/>
</dbReference>
<dbReference type="Pfam" id="PF02633">
    <property type="entry name" value="Creatininase"/>
    <property type="match status" value="1"/>
</dbReference>
<evidence type="ECO:0000256" key="3">
    <source>
        <dbReference type="ARBA" id="ARBA00022801"/>
    </source>
</evidence>
<keyword evidence="2" id="KW-0479">Metal-binding</keyword>
<dbReference type="InterPro" id="IPR024087">
    <property type="entry name" value="Creatininase-like_sf"/>
</dbReference>
<dbReference type="SUPFAM" id="SSF102215">
    <property type="entry name" value="Creatininase"/>
    <property type="match status" value="1"/>
</dbReference>
<evidence type="ECO:0000256" key="4">
    <source>
        <dbReference type="ARBA" id="ARBA00022833"/>
    </source>
</evidence>
<keyword evidence="7" id="KW-1185">Reference proteome</keyword>
<evidence type="ECO:0000313" key="7">
    <source>
        <dbReference type="Proteomes" id="UP001589789"/>
    </source>
</evidence>
<organism evidence="6 7">
    <name type="scientific">Muricoccus vinaceus</name>
    <dbReference type="NCBI Taxonomy" id="424704"/>
    <lineage>
        <taxon>Bacteria</taxon>
        <taxon>Pseudomonadati</taxon>
        <taxon>Pseudomonadota</taxon>
        <taxon>Alphaproteobacteria</taxon>
        <taxon>Acetobacterales</taxon>
        <taxon>Roseomonadaceae</taxon>
        <taxon>Muricoccus</taxon>
    </lineage>
</organism>
<dbReference type="RefSeq" id="WP_377050865.1">
    <property type="nucleotide sequence ID" value="NZ_JBHLVZ010000033.1"/>
</dbReference>
<proteinExistence type="inferred from homology"/>
<comment type="similarity">
    <text evidence="5">Belongs to the creatininase superfamily.</text>
</comment>
<keyword evidence="4" id="KW-0862">Zinc</keyword>
<keyword evidence="3" id="KW-0378">Hydrolase</keyword>
<protein>
    <submittedName>
        <fullName evidence="6">Creatininase family protein</fullName>
    </submittedName>
</protein>
<dbReference type="EMBL" id="JBHLVZ010000033">
    <property type="protein sequence ID" value="MFC0386417.1"/>
    <property type="molecule type" value="Genomic_DNA"/>
</dbReference>
<name>A0ABV6IS84_9PROT</name>
<dbReference type="PANTHER" id="PTHR35005:SF1">
    <property type="entry name" value="2-AMINO-5-FORMYLAMINO-6-RIBOSYLAMINOPYRIMIDIN-4(3H)-ONE 5'-MONOPHOSPHATE DEFORMYLASE"/>
    <property type="match status" value="1"/>
</dbReference>